<reference evidence="4" key="1">
    <citation type="submission" date="2017-02" db="UniProtKB">
        <authorList>
            <consortium name="WormBaseParasite"/>
        </authorList>
    </citation>
    <scope>IDENTIFICATION</scope>
</reference>
<dbReference type="AlphaFoldDB" id="A0A0N4YFF0"/>
<accession>A0A0N4YFF0</accession>
<sequence>MDANRSSPSSPPRNEQSSSSSPPLGVFPAPIFRTPPFPMPIFNPLFYQRNMMRFAGVTTFPFGGLLPPDAFAGGAPSLESSMFQQSVPLDFCQRKPPRDD</sequence>
<proteinExistence type="predicted"/>
<dbReference type="Proteomes" id="UP000271162">
    <property type="component" value="Unassembled WGS sequence"/>
</dbReference>
<protein>
    <submittedName>
        <fullName evidence="2 4">Uncharacterized protein</fullName>
    </submittedName>
</protein>
<name>A0A0N4YFF0_NIPBR</name>
<gene>
    <name evidence="2" type="ORF">NBR_LOCUS15481</name>
</gene>
<evidence type="ECO:0000256" key="1">
    <source>
        <dbReference type="SAM" id="MobiDB-lite"/>
    </source>
</evidence>
<dbReference type="WBParaSite" id="NBR_0001548001-mRNA-1">
    <property type="protein sequence ID" value="NBR_0001548001-mRNA-1"/>
    <property type="gene ID" value="NBR_0001548001"/>
</dbReference>
<feature type="region of interest" description="Disordered" evidence="1">
    <location>
        <begin position="1"/>
        <end position="26"/>
    </location>
</feature>
<keyword evidence="3" id="KW-1185">Reference proteome</keyword>
<reference evidence="2 3" key="2">
    <citation type="submission" date="2018-11" db="EMBL/GenBank/DDBJ databases">
        <authorList>
            <consortium name="Pathogen Informatics"/>
        </authorList>
    </citation>
    <scope>NUCLEOTIDE SEQUENCE [LARGE SCALE GENOMIC DNA]</scope>
</reference>
<evidence type="ECO:0000313" key="4">
    <source>
        <dbReference type="WBParaSite" id="NBR_0001548001-mRNA-1"/>
    </source>
</evidence>
<evidence type="ECO:0000313" key="2">
    <source>
        <dbReference type="EMBL" id="VDL79075.1"/>
    </source>
</evidence>
<feature type="compositionally biased region" description="Low complexity" evidence="1">
    <location>
        <begin position="1"/>
        <end position="23"/>
    </location>
</feature>
<organism evidence="4">
    <name type="scientific">Nippostrongylus brasiliensis</name>
    <name type="common">Rat hookworm</name>
    <dbReference type="NCBI Taxonomy" id="27835"/>
    <lineage>
        <taxon>Eukaryota</taxon>
        <taxon>Metazoa</taxon>
        <taxon>Ecdysozoa</taxon>
        <taxon>Nematoda</taxon>
        <taxon>Chromadorea</taxon>
        <taxon>Rhabditida</taxon>
        <taxon>Rhabditina</taxon>
        <taxon>Rhabditomorpha</taxon>
        <taxon>Strongyloidea</taxon>
        <taxon>Heligmosomidae</taxon>
        <taxon>Nippostrongylus</taxon>
    </lineage>
</organism>
<dbReference type="EMBL" id="UYSL01021756">
    <property type="protein sequence ID" value="VDL79075.1"/>
    <property type="molecule type" value="Genomic_DNA"/>
</dbReference>
<evidence type="ECO:0000313" key="3">
    <source>
        <dbReference type="Proteomes" id="UP000271162"/>
    </source>
</evidence>